<evidence type="ECO:0000256" key="2">
    <source>
        <dbReference type="ARBA" id="ARBA00022741"/>
    </source>
</evidence>
<feature type="binding site" evidence="8">
    <location>
        <position position="243"/>
    </location>
    <ligand>
        <name>NAD(+)</name>
        <dbReference type="ChEBI" id="CHEBI:57540"/>
    </ligand>
</feature>
<evidence type="ECO:0000256" key="7">
    <source>
        <dbReference type="ARBA" id="ARBA00047925"/>
    </source>
</evidence>
<comment type="similarity">
    <text evidence="8">Belongs to the NAD kinase family.</text>
</comment>
<feature type="binding site" evidence="8">
    <location>
        <begin position="68"/>
        <end position="69"/>
    </location>
    <ligand>
        <name>NAD(+)</name>
        <dbReference type="ChEBI" id="CHEBI:57540"/>
    </ligand>
</feature>
<dbReference type="EMBL" id="JAPMLT010000011">
    <property type="protein sequence ID" value="MCX7571519.1"/>
    <property type="molecule type" value="Genomic_DNA"/>
</dbReference>
<dbReference type="Gene3D" id="3.40.50.10330">
    <property type="entry name" value="Probable inorganic polyphosphate/atp-NAD kinase, domain 1"/>
    <property type="match status" value="1"/>
</dbReference>
<keyword evidence="5 8" id="KW-0521">NADP</keyword>
<dbReference type="Pfam" id="PF20143">
    <property type="entry name" value="NAD_kinase_C"/>
    <property type="match status" value="1"/>
</dbReference>
<proteinExistence type="inferred from homology"/>
<keyword evidence="10" id="KW-1185">Reference proteome</keyword>
<comment type="catalytic activity">
    <reaction evidence="7 8">
        <text>NAD(+) + ATP = ADP + NADP(+) + H(+)</text>
        <dbReference type="Rhea" id="RHEA:18629"/>
        <dbReference type="ChEBI" id="CHEBI:15378"/>
        <dbReference type="ChEBI" id="CHEBI:30616"/>
        <dbReference type="ChEBI" id="CHEBI:57540"/>
        <dbReference type="ChEBI" id="CHEBI:58349"/>
        <dbReference type="ChEBI" id="CHEBI:456216"/>
        <dbReference type="EC" id="2.7.1.23"/>
    </reaction>
</comment>
<gene>
    <name evidence="8" type="primary">nadK</name>
    <name evidence="9" type="ORF">OS242_16340</name>
</gene>
<keyword evidence="3 8" id="KW-0418">Kinase</keyword>
<keyword evidence="8" id="KW-0963">Cytoplasm</keyword>
<organism evidence="9 10">
    <name type="scientific">Tumebacillus lacus</name>
    <dbReference type="NCBI Taxonomy" id="2995335"/>
    <lineage>
        <taxon>Bacteria</taxon>
        <taxon>Bacillati</taxon>
        <taxon>Bacillota</taxon>
        <taxon>Bacilli</taxon>
        <taxon>Bacillales</taxon>
        <taxon>Alicyclobacillaceae</taxon>
        <taxon>Tumebacillus</taxon>
    </lineage>
</organism>
<name>A0ABT3X9U4_9BACL</name>
<evidence type="ECO:0000256" key="4">
    <source>
        <dbReference type="ARBA" id="ARBA00022840"/>
    </source>
</evidence>
<feature type="binding site" evidence="8">
    <location>
        <begin position="143"/>
        <end position="144"/>
    </location>
    <ligand>
        <name>NAD(+)</name>
        <dbReference type="ChEBI" id="CHEBI:57540"/>
    </ligand>
</feature>
<keyword evidence="2 8" id="KW-0547">Nucleotide-binding</keyword>
<reference evidence="9 10" key="1">
    <citation type="submission" date="2022-11" db="EMBL/GenBank/DDBJ databases">
        <title>Study of microbial diversity in lake waters.</title>
        <authorList>
            <person name="Zhang J."/>
        </authorList>
    </citation>
    <scope>NUCLEOTIDE SEQUENCE [LARGE SCALE GENOMIC DNA]</scope>
    <source>
        <strain evidence="9 10">DT12</strain>
    </source>
</reference>
<evidence type="ECO:0000256" key="6">
    <source>
        <dbReference type="ARBA" id="ARBA00023027"/>
    </source>
</evidence>
<comment type="caution">
    <text evidence="8">Lacks conserved residue(s) required for the propagation of feature annotation.</text>
</comment>
<feature type="binding site" evidence="8">
    <location>
        <position position="154"/>
    </location>
    <ligand>
        <name>NAD(+)</name>
        <dbReference type="ChEBI" id="CHEBI:57540"/>
    </ligand>
</feature>
<comment type="function">
    <text evidence="8">Involved in the regulation of the intracellular balance of NAD and NADP, and is a key enzyme in the biosynthesis of NADP. Catalyzes specifically the phosphorylation on 2'-hydroxyl of the adenosine moiety of NAD to yield NADP.</text>
</comment>
<comment type="cofactor">
    <cofactor evidence="8">
        <name>a divalent metal cation</name>
        <dbReference type="ChEBI" id="CHEBI:60240"/>
    </cofactor>
</comment>
<keyword evidence="4 8" id="KW-0067">ATP-binding</keyword>
<evidence type="ECO:0000256" key="1">
    <source>
        <dbReference type="ARBA" id="ARBA00022679"/>
    </source>
</evidence>
<evidence type="ECO:0000256" key="3">
    <source>
        <dbReference type="ARBA" id="ARBA00022777"/>
    </source>
</evidence>
<comment type="caution">
    <text evidence="9">The sequence shown here is derived from an EMBL/GenBank/DDBJ whole genome shotgun (WGS) entry which is preliminary data.</text>
</comment>
<dbReference type="InterPro" id="IPR016064">
    <property type="entry name" value="NAD/diacylglycerol_kinase_sf"/>
</dbReference>
<dbReference type="RefSeq" id="WP_267152767.1">
    <property type="nucleotide sequence ID" value="NZ_JAPMLT010000011.1"/>
</dbReference>
<dbReference type="InterPro" id="IPR002504">
    <property type="entry name" value="NADK"/>
</dbReference>
<dbReference type="EC" id="2.7.1.23" evidence="8"/>
<feature type="active site" description="Proton acceptor" evidence="8">
    <location>
        <position position="68"/>
    </location>
</feature>
<dbReference type="InterPro" id="IPR017438">
    <property type="entry name" value="ATP-NAD_kinase_N"/>
</dbReference>
<accession>A0ABT3X9U4</accession>
<protein>
    <recommendedName>
        <fullName evidence="8">NAD kinase</fullName>
        <ecNumber evidence="8">2.7.1.23</ecNumber>
    </recommendedName>
    <alternativeName>
        <fullName evidence="8">ATP-dependent NAD kinase</fullName>
    </alternativeName>
</protein>
<feature type="binding site" evidence="8">
    <location>
        <begin position="184"/>
        <end position="189"/>
    </location>
    <ligand>
        <name>NAD(+)</name>
        <dbReference type="ChEBI" id="CHEBI:57540"/>
    </ligand>
</feature>
<keyword evidence="6 8" id="KW-0520">NAD</keyword>
<feature type="binding site" evidence="8">
    <location>
        <position position="173"/>
    </location>
    <ligand>
        <name>NAD(+)</name>
        <dbReference type="ChEBI" id="CHEBI:57540"/>
    </ligand>
</feature>
<dbReference type="Gene3D" id="2.60.200.30">
    <property type="entry name" value="Probable inorganic polyphosphate/atp-NAD kinase, domain 2"/>
    <property type="match status" value="1"/>
</dbReference>
<sequence length="285" mass="31477">MKTIGLAVNHSKVKADEITARLIELIEKYGSRLVLDEESAAKADRADLALPLDRFAEEAELLFVLGGDGTMLGFARQFARAGLPILGINIGHLGFLSEAEPKDLENAVKRVLDGEYCLENRLMLEARVVRNGETVMESLTALNDIGIARDSFGKMVTCKVFVDDMYVDQYTGDGLLISTPTGSTAYSLSCGGPIVSPHIEVILLTPICAHTLHARPMVIAANQEVRVEVSASHPELVLSLDGQIFEKLEQNDVVHVRQAPYKTTLIKWHDREFYDVLRQKLHRAP</sequence>
<dbReference type="GO" id="GO:0016301">
    <property type="term" value="F:kinase activity"/>
    <property type="evidence" value="ECO:0007669"/>
    <property type="project" value="UniProtKB-KW"/>
</dbReference>
<dbReference type="Proteomes" id="UP001208017">
    <property type="component" value="Unassembled WGS sequence"/>
</dbReference>
<dbReference type="Pfam" id="PF01513">
    <property type="entry name" value="NAD_kinase"/>
    <property type="match status" value="1"/>
</dbReference>
<comment type="subcellular location">
    <subcellularLocation>
        <location evidence="8">Cytoplasm</location>
    </subcellularLocation>
</comment>
<dbReference type="SUPFAM" id="SSF111331">
    <property type="entry name" value="NAD kinase/diacylglycerol kinase-like"/>
    <property type="match status" value="1"/>
</dbReference>
<dbReference type="InterPro" id="IPR017437">
    <property type="entry name" value="ATP-NAD_kinase_PpnK-typ_C"/>
</dbReference>
<evidence type="ECO:0000256" key="8">
    <source>
        <dbReference type="HAMAP-Rule" id="MF_00361"/>
    </source>
</evidence>
<evidence type="ECO:0000313" key="9">
    <source>
        <dbReference type="EMBL" id="MCX7571519.1"/>
    </source>
</evidence>
<keyword evidence="1 8" id="KW-0808">Transferase</keyword>
<dbReference type="PANTHER" id="PTHR20275:SF0">
    <property type="entry name" value="NAD KINASE"/>
    <property type="match status" value="1"/>
</dbReference>
<evidence type="ECO:0000313" key="10">
    <source>
        <dbReference type="Proteomes" id="UP001208017"/>
    </source>
</evidence>
<evidence type="ECO:0000256" key="5">
    <source>
        <dbReference type="ARBA" id="ARBA00022857"/>
    </source>
</evidence>
<dbReference type="HAMAP" id="MF_00361">
    <property type="entry name" value="NAD_kinase"/>
    <property type="match status" value="1"/>
</dbReference>
<dbReference type="PANTHER" id="PTHR20275">
    <property type="entry name" value="NAD KINASE"/>
    <property type="match status" value="1"/>
</dbReference>